<dbReference type="EMBL" id="JACHHP010000001">
    <property type="protein sequence ID" value="MBB5206979.1"/>
    <property type="molecule type" value="Genomic_DNA"/>
</dbReference>
<dbReference type="SUPFAM" id="SSF51126">
    <property type="entry name" value="Pectin lyase-like"/>
    <property type="match status" value="1"/>
</dbReference>
<sequence>MKPPALACLLACIAAPAGADTFTVTRLDDPLPDGCVAGDCSLREALTAAGANDVFGPTDQIVLGAGTHVLLRGDLPKVRQPLIVAGAGAGQTRIESVDELFSLDTTAADRSLQLRDMTLDASGEFGSAAVASPGGQLVLDGVVVAGGTAQVAGDASLHLIDVQIGERLLCNTVASCLIEDSAIALLNVNPAGDGDGPDVTIRGSTIDGDLLLLPPPHTASITLHQGSLLIEDSTITRLQGFFLFDPDMNVTVRRSYYVGNDVPIRSDGNNTFTIEDSVFEGNPVRALYAAGTSEWEVTGSTFVGNRVDGNAGGAIVLEDDATLRIRNSTFSNNTFTVDAAADGARGAAIGYRNGAGAQLILQHVTVVAPSVLPAGLVGSAIGGHGGGIAVDVSNSVLRGTCGFGGSVLQNNAGNIEAPGDSCGLDSGLNSVDVPTSQLALGTLGDHGGPTPTYLPAEDSVAVDRASTAQCLATDQRGYARPAGPRCDVGAIETGAVPPDMQDVVFGDGFE</sequence>
<keyword evidence="1" id="KW-0732">Signal</keyword>
<dbReference type="SMART" id="SM00710">
    <property type="entry name" value="PbH1"/>
    <property type="match status" value="5"/>
</dbReference>
<protein>
    <submittedName>
        <fullName evidence="3">Parallel beta-helix repeat protein</fullName>
    </submittedName>
</protein>
<dbReference type="Proteomes" id="UP000521199">
    <property type="component" value="Unassembled WGS sequence"/>
</dbReference>
<evidence type="ECO:0000313" key="3">
    <source>
        <dbReference type="EMBL" id="MBB5206979.1"/>
    </source>
</evidence>
<dbReference type="NCBIfam" id="NF041518">
    <property type="entry name" value="choice_anch_Q"/>
    <property type="match status" value="1"/>
</dbReference>
<dbReference type="InterPro" id="IPR006626">
    <property type="entry name" value="PbH1"/>
</dbReference>
<proteinExistence type="predicted"/>
<organism evidence="3 4">
    <name type="scientific">Chiayiivirga flava</name>
    <dbReference type="NCBI Taxonomy" id="659595"/>
    <lineage>
        <taxon>Bacteria</taxon>
        <taxon>Pseudomonadati</taxon>
        <taxon>Pseudomonadota</taxon>
        <taxon>Gammaproteobacteria</taxon>
        <taxon>Lysobacterales</taxon>
        <taxon>Lysobacteraceae</taxon>
        <taxon>Chiayiivirga</taxon>
    </lineage>
</organism>
<dbReference type="AlphaFoldDB" id="A0A7W8FZ99"/>
<dbReference type="InterPro" id="IPR059226">
    <property type="entry name" value="Choice_anch_Q_dom"/>
</dbReference>
<gene>
    <name evidence="3" type="ORF">HNQ52_000495</name>
</gene>
<feature type="signal peptide" evidence="1">
    <location>
        <begin position="1"/>
        <end position="19"/>
    </location>
</feature>
<dbReference type="Pfam" id="PF13229">
    <property type="entry name" value="Beta_helix"/>
    <property type="match status" value="1"/>
</dbReference>
<evidence type="ECO:0000259" key="2">
    <source>
        <dbReference type="Pfam" id="PF13229"/>
    </source>
</evidence>
<evidence type="ECO:0000313" key="4">
    <source>
        <dbReference type="Proteomes" id="UP000521199"/>
    </source>
</evidence>
<dbReference type="InterPro" id="IPR011050">
    <property type="entry name" value="Pectin_lyase_fold/virulence"/>
</dbReference>
<accession>A0A7W8FZ99</accession>
<evidence type="ECO:0000256" key="1">
    <source>
        <dbReference type="SAM" id="SignalP"/>
    </source>
</evidence>
<feature type="chain" id="PRO_5030933462" evidence="1">
    <location>
        <begin position="20"/>
        <end position="510"/>
    </location>
</feature>
<dbReference type="Gene3D" id="2.160.20.10">
    <property type="entry name" value="Single-stranded right-handed beta-helix, Pectin lyase-like"/>
    <property type="match status" value="1"/>
</dbReference>
<name>A0A7W8FZ99_9GAMM</name>
<feature type="domain" description="Right handed beta helix" evidence="2">
    <location>
        <begin position="195"/>
        <end position="344"/>
    </location>
</feature>
<dbReference type="InterPro" id="IPR039448">
    <property type="entry name" value="Beta_helix"/>
</dbReference>
<keyword evidence="4" id="KW-1185">Reference proteome</keyword>
<dbReference type="InterPro" id="IPR012334">
    <property type="entry name" value="Pectin_lyas_fold"/>
</dbReference>
<dbReference type="RefSeq" id="WP_183959457.1">
    <property type="nucleotide sequence ID" value="NZ_JACHHP010000001.1"/>
</dbReference>
<reference evidence="3 4" key="1">
    <citation type="submission" date="2020-08" db="EMBL/GenBank/DDBJ databases">
        <title>Genomic Encyclopedia of Type Strains, Phase IV (KMG-IV): sequencing the most valuable type-strain genomes for metagenomic binning, comparative biology and taxonomic classification.</title>
        <authorList>
            <person name="Goeker M."/>
        </authorList>
    </citation>
    <scope>NUCLEOTIDE SEQUENCE [LARGE SCALE GENOMIC DNA]</scope>
    <source>
        <strain evidence="3 4">DSM 24163</strain>
    </source>
</reference>
<comment type="caution">
    <text evidence="3">The sequence shown here is derived from an EMBL/GenBank/DDBJ whole genome shotgun (WGS) entry which is preliminary data.</text>
</comment>